<comment type="similarity">
    <text evidence="2">Belongs to the transient receptor potential (TRP) ion channel family.</text>
</comment>
<dbReference type="GO" id="GO:0009272">
    <property type="term" value="P:fungal-type cell wall biogenesis"/>
    <property type="evidence" value="ECO:0007669"/>
    <property type="project" value="TreeGrafter"/>
</dbReference>
<evidence type="ECO:0000256" key="2">
    <source>
        <dbReference type="ARBA" id="ARBA00010642"/>
    </source>
</evidence>
<organism evidence="11 14">
    <name type="scientific">Ogataea haglerorum</name>
    <dbReference type="NCBI Taxonomy" id="1937702"/>
    <lineage>
        <taxon>Eukaryota</taxon>
        <taxon>Fungi</taxon>
        <taxon>Dikarya</taxon>
        <taxon>Ascomycota</taxon>
        <taxon>Saccharomycotina</taxon>
        <taxon>Pichiomycetes</taxon>
        <taxon>Pichiales</taxon>
        <taxon>Pichiaceae</taxon>
        <taxon>Ogataea</taxon>
    </lineage>
</organism>
<evidence type="ECO:0000313" key="14">
    <source>
        <dbReference type="Proteomes" id="UP000738402"/>
    </source>
</evidence>
<feature type="transmembrane region" description="Helical" evidence="8">
    <location>
        <begin position="426"/>
        <end position="451"/>
    </location>
</feature>
<evidence type="ECO:0000256" key="1">
    <source>
        <dbReference type="ARBA" id="ARBA00004141"/>
    </source>
</evidence>
<sequence>MKLSHFFTFSIWFLIQGLVAEAGNNDMKKYIKSSSLLTCMENSEFSSSYFDVTFYPENNTAVIDIDGNSLISGYVTADVSLVVYGLNVYSTTVDLCSLNYATLCPISSGRLTISGYSYKITSDMIHKIPGIAYTIPDLDAYIKLVAYSANDTSKTSPLACVRANLSNGKTVQTRYAGWPIAIISGFGLVVSSFVSILGHSATAAHIASNAASLFIYFQNLAIMSMMGVALVPPIAASWAQNFMWSLGIIKAKFMQSIIFWYVQATGGSVTSILRSKSVISISVQKLLKKVKLVKRISVESSDSMSDVLDDSKLYTTNEADVGSKTLILRGVQRVAYLSGIEISNLFMTGVIFFLFIGFVLLVLTSLFKGVCELMARTGLIKGSKLIGFRKNYRSVIKGCLYRLYNITFPTLTLLCIWEFTRVDSSACVVFAVALLAISLILMVYAAVMILMSGSRSIRKFKNPAYLLFGDEKILNKYGFLYAQYKANYYYWVAVHLVYLFARALFIAVLQNHGKVIAVIIFVIELFYCIGLIVKRPFMDKRTNIFNIFISVINVVNSIFYLFFSNIFKQPAVVSSVAAVVYFVMNAIFAAILLIFTIVTCTLALVWKNPDTRYEPIKDDRLAFIPNERGEGDKIEYELAALGATAMRGHDRNSYLIENQSESNTGLAPSPKQIMSDSTSLSSANPFSNANEDEHSRNSFISKAAANNSAHSSLSKAKNEAGNLNVDAGQGFTSYRRRDLL</sequence>
<feature type="transmembrane region" description="Helical" evidence="8">
    <location>
        <begin position="210"/>
        <end position="235"/>
    </location>
</feature>
<dbReference type="SMART" id="SM01320">
    <property type="entry name" value="TRP_N"/>
    <property type="match status" value="1"/>
</dbReference>
<dbReference type="EMBL" id="JAHLUN010000017">
    <property type="protein sequence ID" value="KAG7762092.1"/>
    <property type="molecule type" value="Genomic_DNA"/>
</dbReference>
<dbReference type="PANTHER" id="PTHR31145:SF2">
    <property type="entry name" value="FLAVIN CARRIER PROTEIN 2"/>
    <property type="match status" value="1"/>
</dbReference>
<feature type="transmembrane region" description="Helical" evidence="8">
    <location>
        <begin position="345"/>
        <end position="367"/>
    </location>
</feature>
<comment type="caution">
    <text evidence="11">The sequence shown here is derived from an EMBL/GenBank/DDBJ whole genome shotgun (WGS) entry which is preliminary data.</text>
</comment>
<dbReference type="Pfam" id="PF14558">
    <property type="entry name" value="TRP_N"/>
    <property type="match status" value="1"/>
</dbReference>
<protein>
    <recommendedName>
        <fullName evidence="10">ML-like domain-containing protein</fullName>
    </recommendedName>
</protein>
<evidence type="ECO:0000256" key="6">
    <source>
        <dbReference type="ARBA" id="ARBA00023136"/>
    </source>
</evidence>
<dbReference type="Proteomes" id="UP000738402">
    <property type="component" value="Unassembled WGS sequence"/>
</dbReference>
<dbReference type="AlphaFoldDB" id="A0AAN6D1K7"/>
<feature type="signal peptide" evidence="9">
    <location>
        <begin position="1"/>
        <end position="22"/>
    </location>
</feature>
<feature type="transmembrane region" description="Helical" evidence="8">
    <location>
        <begin position="488"/>
        <end position="509"/>
    </location>
</feature>
<evidence type="ECO:0000259" key="10">
    <source>
        <dbReference type="SMART" id="SM01320"/>
    </source>
</evidence>
<feature type="compositionally biased region" description="Polar residues" evidence="7">
    <location>
        <begin position="660"/>
        <end position="689"/>
    </location>
</feature>
<keyword evidence="3 8" id="KW-0812">Transmembrane</keyword>
<feature type="transmembrane region" description="Helical" evidence="8">
    <location>
        <begin position="515"/>
        <end position="533"/>
    </location>
</feature>
<evidence type="ECO:0000313" key="11">
    <source>
        <dbReference type="EMBL" id="KAG7724073.1"/>
    </source>
</evidence>
<evidence type="ECO:0000313" key="13">
    <source>
        <dbReference type="Proteomes" id="UP000697297"/>
    </source>
</evidence>
<gene>
    <name evidence="11" type="ORF">KL933_005035</name>
    <name evidence="12" type="ORF">KL946_004956</name>
</gene>
<keyword evidence="13" id="KW-1185">Reference proteome</keyword>
<dbReference type="GO" id="GO:0016020">
    <property type="term" value="C:membrane"/>
    <property type="evidence" value="ECO:0007669"/>
    <property type="project" value="UniProtKB-SubCell"/>
</dbReference>
<dbReference type="InterPro" id="IPR040241">
    <property type="entry name" value="TRP_Flc/Pkd2-like"/>
</dbReference>
<comment type="subcellular location">
    <subcellularLocation>
        <location evidence="1">Membrane</location>
        <topology evidence="1">Multi-pass membrane protein</topology>
    </subcellularLocation>
</comment>
<name>A0AAN6D1K7_9ASCO</name>
<feature type="transmembrane region" description="Helical" evidence="8">
    <location>
        <begin position="579"/>
        <end position="606"/>
    </location>
</feature>
<evidence type="ECO:0000256" key="9">
    <source>
        <dbReference type="SAM" id="SignalP"/>
    </source>
</evidence>
<keyword evidence="5 8" id="KW-1133">Transmembrane helix</keyword>
<evidence type="ECO:0000256" key="5">
    <source>
        <dbReference type="ARBA" id="ARBA00022989"/>
    </source>
</evidence>
<feature type="transmembrane region" description="Helical" evidence="8">
    <location>
        <begin position="399"/>
        <end position="420"/>
    </location>
</feature>
<dbReference type="PANTHER" id="PTHR31145">
    <property type="entry name" value="INTEGRAL MEMBRANE PROTEIN (AFU_ORTHOLOGUE AFUA_7G01610)"/>
    <property type="match status" value="1"/>
</dbReference>
<reference evidence="11 13" key="1">
    <citation type="journal article" date="2021" name="G3 (Bethesda)">
        <title>Genomic diversity, chromosomal rearrangements, and interspecies hybridization in the ogataea polymorpha species complex.</title>
        <authorList>
            <person name="Hanson S.J."/>
            <person name="Cinneide E.O."/>
            <person name="Salzberg L.I."/>
            <person name="Wolfe K.H."/>
            <person name="McGowan J."/>
            <person name="Fitzpatrick D.A."/>
            <person name="Matlin K."/>
        </authorList>
    </citation>
    <scope>NUCLEOTIDE SEQUENCE</scope>
    <source>
        <strain evidence="12">81-436-3</strain>
        <strain evidence="11">83-405-1</strain>
    </source>
</reference>
<dbReference type="GO" id="GO:0055085">
    <property type="term" value="P:transmembrane transport"/>
    <property type="evidence" value="ECO:0007669"/>
    <property type="project" value="TreeGrafter"/>
</dbReference>
<evidence type="ECO:0000256" key="3">
    <source>
        <dbReference type="ARBA" id="ARBA00022692"/>
    </source>
</evidence>
<evidence type="ECO:0000256" key="7">
    <source>
        <dbReference type="SAM" id="MobiDB-lite"/>
    </source>
</evidence>
<evidence type="ECO:0000256" key="4">
    <source>
        <dbReference type="ARBA" id="ARBA00022729"/>
    </source>
</evidence>
<accession>A0AAN6D1K7</accession>
<feature type="transmembrane region" description="Helical" evidence="8">
    <location>
        <begin position="175"/>
        <end position="198"/>
    </location>
</feature>
<keyword evidence="4 9" id="KW-0732">Signal</keyword>
<feature type="domain" description="ML-like" evidence="10">
    <location>
        <begin position="29"/>
        <end position="172"/>
    </location>
</feature>
<proteinExistence type="inferred from homology"/>
<dbReference type="InterPro" id="IPR010308">
    <property type="entry name" value="TRP_C"/>
</dbReference>
<dbReference type="Proteomes" id="UP000697297">
    <property type="component" value="Unassembled WGS sequence"/>
</dbReference>
<dbReference type="EMBL" id="JAHLUH010000019">
    <property type="protein sequence ID" value="KAG7724073.1"/>
    <property type="molecule type" value="Genomic_DNA"/>
</dbReference>
<evidence type="ECO:0000313" key="12">
    <source>
        <dbReference type="EMBL" id="KAG7762092.1"/>
    </source>
</evidence>
<feature type="chain" id="PRO_5043053266" description="ML-like domain-containing protein" evidence="9">
    <location>
        <begin position="23"/>
        <end position="740"/>
    </location>
</feature>
<evidence type="ECO:0000256" key="8">
    <source>
        <dbReference type="SAM" id="Phobius"/>
    </source>
</evidence>
<dbReference type="InterPro" id="IPR032800">
    <property type="entry name" value="TRP_N"/>
</dbReference>
<dbReference type="Pfam" id="PF06011">
    <property type="entry name" value="TRP"/>
    <property type="match status" value="1"/>
</dbReference>
<keyword evidence="6 8" id="KW-0472">Membrane</keyword>
<feature type="transmembrane region" description="Helical" evidence="8">
    <location>
        <begin position="545"/>
        <end position="567"/>
    </location>
</feature>
<feature type="region of interest" description="Disordered" evidence="7">
    <location>
        <begin position="660"/>
        <end position="695"/>
    </location>
</feature>